<dbReference type="AlphaFoldDB" id="A0A6J7NKC9"/>
<dbReference type="Pfam" id="PF00583">
    <property type="entry name" value="Acetyltransf_1"/>
    <property type="match status" value="1"/>
</dbReference>
<dbReference type="CDD" id="cd04301">
    <property type="entry name" value="NAT_SF"/>
    <property type="match status" value="1"/>
</dbReference>
<dbReference type="PANTHER" id="PTHR13947:SF37">
    <property type="entry name" value="LD18367P"/>
    <property type="match status" value="1"/>
</dbReference>
<accession>A0A6J7NKC9</accession>
<gene>
    <name evidence="3" type="ORF">UFOPK3773_00041</name>
    <name evidence="4" type="ORF">UFOPK3992_00148</name>
</gene>
<feature type="domain" description="N-acetyltransferase" evidence="2">
    <location>
        <begin position="8"/>
        <end position="167"/>
    </location>
</feature>
<dbReference type="SUPFAM" id="SSF55729">
    <property type="entry name" value="Acyl-CoA N-acyltransferases (Nat)"/>
    <property type="match status" value="1"/>
</dbReference>
<dbReference type="PANTHER" id="PTHR13947">
    <property type="entry name" value="GNAT FAMILY N-ACETYLTRANSFERASE"/>
    <property type="match status" value="1"/>
</dbReference>
<name>A0A6J7NKC9_9ZZZZ</name>
<dbReference type="InterPro" id="IPR000182">
    <property type="entry name" value="GNAT_dom"/>
</dbReference>
<dbReference type="EMBL" id="CAFBNF010000002">
    <property type="protein sequence ID" value="CAB4927384.1"/>
    <property type="molecule type" value="Genomic_DNA"/>
</dbReference>
<dbReference type="PROSITE" id="PS51186">
    <property type="entry name" value="GNAT"/>
    <property type="match status" value="1"/>
</dbReference>
<dbReference type="GO" id="GO:0008080">
    <property type="term" value="F:N-acetyltransferase activity"/>
    <property type="evidence" value="ECO:0007669"/>
    <property type="project" value="InterPro"/>
</dbReference>
<dbReference type="EMBL" id="CAFBOZ010000012">
    <property type="protein sequence ID" value="CAB4992765.1"/>
    <property type="molecule type" value="Genomic_DNA"/>
</dbReference>
<keyword evidence="1" id="KW-0808">Transferase</keyword>
<evidence type="ECO:0000313" key="3">
    <source>
        <dbReference type="EMBL" id="CAB4927384.1"/>
    </source>
</evidence>
<dbReference type="InterPro" id="IPR050769">
    <property type="entry name" value="NAT_camello-type"/>
</dbReference>
<dbReference type="InterPro" id="IPR016181">
    <property type="entry name" value="Acyl_CoA_acyltransferase"/>
</dbReference>
<evidence type="ECO:0000256" key="1">
    <source>
        <dbReference type="ARBA" id="ARBA00022679"/>
    </source>
</evidence>
<sequence length="179" mass="19184">MSPASERLVVRVAKPDEWIAVGELAYDAYRAGGHQGAGSSEYLDAVRDAAGRADSGILLVAVRGEGLVGTVTMCPPDSPEAELCRADEVEFRYLAVAPKAWGSGVATALVHGVVDRARRAGAHRLVCCVIDWNVQAHRLYVGHGFSRAPSRDWKPNSEVDLLAYELDLTSQADRRSPGG</sequence>
<dbReference type="Gene3D" id="3.40.630.30">
    <property type="match status" value="1"/>
</dbReference>
<reference evidence="4" key="1">
    <citation type="submission" date="2020-05" db="EMBL/GenBank/DDBJ databases">
        <authorList>
            <person name="Chiriac C."/>
            <person name="Salcher M."/>
            <person name="Ghai R."/>
            <person name="Kavagutti S V."/>
        </authorList>
    </citation>
    <scope>NUCLEOTIDE SEQUENCE</scope>
</reference>
<proteinExistence type="predicted"/>
<protein>
    <submittedName>
        <fullName evidence="4">Unannotated protein</fullName>
    </submittedName>
</protein>
<evidence type="ECO:0000259" key="2">
    <source>
        <dbReference type="PROSITE" id="PS51186"/>
    </source>
</evidence>
<evidence type="ECO:0000313" key="4">
    <source>
        <dbReference type="EMBL" id="CAB4992765.1"/>
    </source>
</evidence>
<organism evidence="4">
    <name type="scientific">freshwater metagenome</name>
    <dbReference type="NCBI Taxonomy" id="449393"/>
    <lineage>
        <taxon>unclassified sequences</taxon>
        <taxon>metagenomes</taxon>
        <taxon>ecological metagenomes</taxon>
    </lineage>
</organism>